<reference evidence="1" key="1">
    <citation type="journal article" date="2020" name="Microorganisms">
        <title>Reliable Identification of Environmental Pseudomonas Isolates Using the rpoD Gene.</title>
        <authorList>
            <consortium name="The Broad Institute Genome Sequencing Platform"/>
            <person name="Girard L."/>
            <person name="Lood C."/>
            <person name="Rokni-Zadeh H."/>
            <person name="van Noort V."/>
            <person name="Lavigne R."/>
            <person name="De Mot R."/>
        </authorList>
    </citation>
    <scope>NUCLEOTIDE SEQUENCE [LARGE SCALE GENOMIC DNA]</scope>
    <source>
        <strain evidence="1">SWRI145</strain>
    </source>
</reference>
<dbReference type="EMBL" id="JABWQF010000061">
    <property type="protein sequence ID" value="MBC3299104.1"/>
    <property type="molecule type" value="Genomic_DNA"/>
</dbReference>
<evidence type="ECO:0000313" key="1">
    <source>
        <dbReference type="EMBL" id="MBC3299104.1"/>
    </source>
</evidence>
<accession>A0A8I0D345</accession>
<protein>
    <submittedName>
        <fullName evidence="1">Type IV secretion protein Rhs</fullName>
    </submittedName>
</protein>
<name>A0A8I0D345_9PSED</name>
<gene>
    <name evidence="1" type="ORF">HU722_47080</name>
</gene>
<proteinExistence type="predicted"/>
<organism evidence="1">
    <name type="scientific">Pseudomonas tritici</name>
    <dbReference type="NCBI Taxonomy" id="2745518"/>
    <lineage>
        <taxon>Bacteria</taxon>
        <taxon>Pseudomonadati</taxon>
        <taxon>Pseudomonadota</taxon>
        <taxon>Gammaproteobacteria</taxon>
        <taxon>Pseudomonadales</taxon>
        <taxon>Pseudomonadaceae</taxon>
        <taxon>Pseudomonas</taxon>
    </lineage>
</organism>
<comment type="caution">
    <text evidence="1">The sequence shown here is derived from an EMBL/GenBank/DDBJ whole genome shotgun (WGS) entry which is preliminary data.</text>
</comment>
<sequence length="187" mass="21513">MPVDESIKPTSGTSIVPGGVRQLTVGEIALAKTLFGGSLIYNRIWVHREGYLPFNLQPVDVAMTPDGELWFREGTYSPDFSLERDLQKKHRFMHEMVHAWQAQKGMFVRTRGLFSRFADYSYSLDKADFLHYGLEQQASIASDYWLLLTYGFNSGTLYLTECRDYQPNESTYELIRKYKSVLKGFPG</sequence>
<dbReference type="AlphaFoldDB" id="A0A8I0D345"/>